<accession>A0A6G9AVA5</accession>
<keyword evidence="2" id="KW-0472">Membrane</keyword>
<organism evidence="3 4">
    <name type="scientific">Spirosoma aureum</name>
    <dbReference type="NCBI Taxonomy" id="2692134"/>
    <lineage>
        <taxon>Bacteria</taxon>
        <taxon>Pseudomonadati</taxon>
        <taxon>Bacteroidota</taxon>
        <taxon>Cytophagia</taxon>
        <taxon>Cytophagales</taxon>
        <taxon>Cytophagaceae</taxon>
        <taxon>Spirosoma</taxon>
    </lineage>
</organism>
<keyword evidence="2" id="KW-1133">Transmembrane helix</keyword>
<evidence type="ECO:0000256" key="1">
    <source>
        <dbReference type="SAM" id="MobiDB-lite"/>
    </source>
</evidence>
<dbReference type="KEGG" id="spib:G8759_28405"/>
<reference evidence="3 4" key="1">
    <citation type="submission" date="2020-03" db="EMBL/GenBank/DDBJ databases">
        <authorList>
            <person name="Kim M.K."/>
        </authorList>
    </citation>
    <scope>NUCLEOTIDE SEQUENCE [LARGE SCALE GENOMIC DNA]</scope>
    <source>
        <strain evidence="3 4">BT328</strain>
    </source>
</reference>
<keyword evidence="2" id="KW-0812">Transmembrane</keyword>
<evidence type="ECO:0000256" key="2">
    <source>
        <dbReference type="SAM" id="Phobius"/>
    </source>
</evidence>
<proteinExistence type="predicted"/>
<feature type="transmembrane region" description="Helical" evidence="2">
    <location>
        <begin position="111"/>
        <end position="133"/>
    </location>
</feature>
<protein>
    <recommendedName>
        <fullName evidence="5">Tetratricopeptide repeat protein</fullName>
    </recommendedName>
</protein>
<sequence>MELSDELLEQIGAYLSGKLSAEEKDRFDDRLAIDPLLQQEVAIQRELKQGLSFLAQKDRFKQLHADLDKRGLLNEIQSGTSEPNRTDLPIPDTKLAPFPERPQTLQRSFRYGWASWAMAASVVLVLGIGWVLYRNQTQKQDELAKNERIFNDFFTVEIKSAPPLADDPDRVAASPDNGQTKADSARLHALVERLQRVNPQPVIGELTALSASNPGHWSASAQWYLALAYLKNNQQTEAEIRLQKISQLNGHPYQQEARRLLNQLRSSVPDRP</sequence>
<feature type="region of interest" description="Disordered" evidence="1">
    <location>
        <begin position="74"/>
        <end position="99"/>
    </location>
</feature>
<gene>
    <name evidence="3" type="ORF">G8759_28405</name>
</gene>
<dbReference type="EMBL" id="CP050063">
    <property type="protein sequence ID" value="QIP16284.1"/>
    <property type="molecule type" value="Genomic_DNA"/>
</dbReference>
<evidence type="ECO:0008006" key="5">
    <source>
        <dbReference type="Google" id="ProtNLM"/>
    </source>
</evidence>
<dbReference type="Proteomes" id="UP000501802">
    <property type="component" value="Chromosome"/>
</dbReference>
<name>A0A6G9AVA5_9BACT</name>
<dbReference type="AlphaFoldDB" id="A0A6G9AVA5"/>
<keyword evidence="4" id="KW-1185">Reference proteome</keyword>
<evidence type="ECO:0000313" key="4">
    <source>
        <dbReference type="Proteomes" id="UP000501802"/>
    </source>
</evidence>
<dbReference type="RefSeq" id="WP_167216033.1">
    <property type="nucleotide sequence ID" value="NZ_CP050063.1"/>
</dbReference>
<evidence type="ECO:0000313" key="3">
    <source>
        <dbReference type="EMBL" id="QIP16284.1"/>
    </source>
</evidence>